<organism evidence="5 6">
    <name type="scientific">Aerosakkonema funiforme FACHB-1375</name>
    <dbReference type="NCBI Taxonomy" id="2949571"/>
    <lineage>
        <taxon>Bacteria</taxon>
        <taxon>Bacillati</taxon>
        <taxon>Cyanobacteriota</taxon>
        <taxon>Cyanophyceae</taxon>
        <taxon>Oscillatoriophycideae</taxon>
        <taxon>Aerosakkonematales</taxon>
        <taxon>Aerosakkonemataceae</taxon>
        <taxon>Aerosakkonema</taxon>
    </lineage>
</organism>
<dbReference type="AlphaFoldDB" id="A0A926VH57"/>
<reference evidence="5" key="2">
    <citation type="submission" date="2020-08" db="EMBL/GenBank/DDBJ databases">
        <authorList>
            <person name="Chen M."/>
            <person name="Teng W."/>
            <person name="Zhao L."/>
            <person name="Hu C."/>
            <person name="Zhou Y."/>
            <person name="Han B."/>
            <person name="Song L."/>
            <person name="Shu W."/>
        </authorList>
    </citation>
    <scope>NUCLEOTIDE SEQUENCE</scope>
    <source>
        <strain evidence="5">FACHB-1375</strain>
    </source>
</reference>
<dbReference type="PROSITE" id="PS50112">
    <property type="entry name" value="PAS"/>
    <property type="match status" value="1"/>
</dbReference>
<evidence type="ECO:0000259" key="2">
    <source>
        <dbReference type="PROSITE" id="PS50112"/>
    </source>
</evidence>
<dbReference type="EMBL" id="JACJPW010000061">
    <property type="protein sequence ID" value="MBD2183649.1"/>
    <property type="molecule type" value="Genomic_DNA"/>
</dbReference>
<feature type="transmembrane region" description="Helical" evidence="1">
    <location>
        <begin position="337"/>
        <end position="354"/>
    </location>
</feature>
<reference evidence="5" key="1">
    <citation type="journal article" date="2015" name="ISME J.">
        <title>Draft Genome Sequence of Streptomyces incarnatus NRRL8089, which Produces the Nucleoside Antibiotic Sinefungin.</title>
        <authorList>
            <person name="Oshima K."/>
            <person name="Hattori M."/>
            <person name="Shimizu H."/>
            <person name="Fukuda K."/>
            <person name="Nemoto M."/>
            <person name="Inagaki K."/>
            <person name="Tamura T."/>
        </authorList>
    </citation>
    <scope>NUCLEOTIDE SEQUENCE</scope>
    <source>
        <strain evidence="5">FACHB-1375</strain>
    </source>
</reference>
<dbReference type="Gene3D" id="3.30.70.270">
    <property type="match status" value="1"/>
</dbReference>
<gene>
    <name evidence="5" type="ORF">H6G03_21740</name>
</gene>
<feature type="domain" description="PAC" evidence="3">
    <location>
        <begin position="488"/>
        <end position="539"/>
    </location>
</feature>
<evidence type="ECO:0000256" key="1">
    <source>
        <dbReference type="SAM" id="Phobius"/>
    </source>
</evidence>
<dbReference type="SUPFAM" id="SSF55785">
    <property type="entry name" value="PYP-like sensor domain (PAS domain)"/>
    <property type="match status" value="1"/>
</dbReference>
<dbReference type="PANTHER" id="PTHR44757:SF2">
    <property type="entry name" value="BIOFILM ARCHITECTURE MAINTENANCE PROTEIN MBAA"/>
    <property type="match status" value="1"/>
</dbReference>
<dbReference type="Pfam" id="PF00990">
    <property type="entry name" value="GGDEF"/>
    <property type="match status" value="1"/>
</dbReference>
<dbReference type="NCBIfam" id="TIGR00229">
    <property type="entry name" value="sensory_box"/>
    <property type="match status" value="1"/>
</dbReference>
<dbReference type="PROSITE" id="PS50887">
    <property type="entry name" value="GGDEF"/>
    <property type="match status" value="1"/>
</dbReference>
<comment type="caution">
    <text evidence="5">The sequence shown here is derived from an EMBL/GenBank/DDBJ whole genome shotgun (WGS) entry which is preliminary data.</text>
</comment>
<dbReference type="InterPro" id="IPR000014">
    <property type="entry name" value="PAS"/>
</dbReference>
<dbReference type="InterPro" id="IPR000700">
    <property type="entry name" value="PAS-assoc_C"/>
</dbReference>
<dbReference type="InterPro" id="IPR000160">
    <property type="entry name" value="GGDEF_dom"/>
</dbReference>
<dbReference type="SMART" id="SM00267">
    <property type="entry name" value="GGDEF"/>
    <property type="match status" value="1"/>
</dbReference>
<feature type="domain" description="GGDEF" evidence="4">
    <location>
        <begin position="592"/>
        <end position="723"/>
    </location>
</feature>
<dbReference type="Pfam" id="PF05226">
    <property type="entry name" value="CHASE2"/>
    <property type="match status" value="1"/>
</dbReference>
<dbReference type="Gene3D" id="3.30.450.20">
    <property type="entry name" value="PAS domain"/>
    <property type="match status" value="1"/>
</dbReference>
<keyword evidence="1" id="KW-0812">Transmembrane</keyword>
<protein>
    <submittedName>
        <fullName evidence="5">CHASE2 domain-containing protein</fullName>
    </submittedName>
</protein>
<dbReference type="FunFam" id="3.30.70.270:FF:000001">
    <property type="entry name" value="Diguanylate cyclase domain protein"/>
    <property type="match status" value="1"/>
</dbReference>
<dbReference type="InterPro" id="IPR052155">
    <property type="entry name" value="Biofilm_reg_signaling"/>
</dbReference>
<keyword evidence="1" id="KW-0472">Membrane</keyword>
<feature type="domain" description="PAS" evidence="2">
    <location>
        <begin position="415"/>
        <end position="466"/>
    </location>
</feature>
<dbReference type="InterPro" id="IPR035965">
    <property type="entry name" value="PAS-like_dom_sf"/>
</dbReference>
<dbReference type="InterPro" id="IPR007890">
    <property type="entry name" value="CHASE2"/>
</dbReference>
<evidence type="ECO:0000313" key="5">
    <source>
        <dbReference type="EMBL" id="MBD2183649.1"/>
    </source>
</evidence>
<evidence type="ECO:0000313" key="6">
    <source>
        <dbReference type="Proteomes" id="UP000641646"/>
    </source>
</evidence>
<keyword evidence="6" id="KW-1185">Reference proteome</keyword>
<dbReference type="SMART" id="SM00091">
    <property type="entry name" value="PAS"/>
    <property type="match status" value="1"/>
</dbReference>
<feature type="transmembrane region" description="Helical" evidence="1">
    <location>
        <begin position="391"/>
        <end position="408"/>
    </location>
</feature>
<name>A0A926VH57_9CYAN</name>
<dbReference type="Proteomes" id="UP000641646">
    <property type="component" value="Unassembled WGS sequence"/>
</dbReference>
<dbReference type="CDD" id="cd01949">
    <property type="entry name" value="GGDEF"/>
    <property type="match status" value="1"/>
</dbReference>
<dbReference type="InterPro" id="IPR013656">
    <property type="entry name" value="PAS_4"/>
</dbReference>
<dbReference type="SMART" id="SM01080">
    <property type="entry name" value="CHASE2"/>
    <property type="match status" value="1"/>
</dbReference>
<feature type="transmembrane region" description="Helical" evidence="1">
    <location>
        <begin position="361"/>
        <end position="385"/>
    </location>
</feature>
<proteinExistence type="predicted"/>
<dbReference type="PANTHER" id="PTHR44757">
    <property type="entry name" value="DIGUANYLATE CYCLASE DGCP"/>
    <property type="match status" value="1"/>
</dbReference>
<dbReference type="PROSITE" id="PS50113">
    <property type="entry name" value="PAC"/>
    <property type="match status" value="1"/>
</dbReference>
<dbReference type="CDD" id="cd00130">
    <property type="entry name" value="PAS"/>
    <property type="match status" value="1"/>
</dbReference>
<evidence type="ECO:0000259" key="3">
    <source>
        <dbReference type="PROSITE" id="PS50113"/>
    </source>
</evidence>
<accession>A0A926VH57</accession>
<evidence type="ECO:0000259" key="4">
    <source>
        <dbReference type="PROSITE" id="PS50887"/>
    </source>
</evidence>
<dbReference type="SUPFAM" id="SSF55073">
    <property type="entry name" value="Nucleotide cyclase"/>
    <property type="match status" value="1"/>
</dbReference>
<dbReference type="InterPro" id="IPR043128">
    <property type="entry name" value="Rev_trsase/Diguanyl_cyclase"/>
</dbReference>
<dbReference type="NCBIfam" id="TIGR00254">
    <property type="entry name" value="GGDEF"/>
    <property type="match status" value="1"/>
</dbReference>
<dbReference type="InterPro" id="IPR029787">
    <property type="entry name" value="Nucleotide_cyclase"/>
</dbReference>
<sequence>MIKQLSKSSIEVWTGLKQRLWLERRVLITSSTVAACIILLRCTGLLQSWEWAALDWFFRLRPSPPVDDRILIVGIEEENLQKYGWPIPDRVMAQLLQKLHSKKPRAIGLDIYRDLPQEPGYAELQKAFANIPNIVGIEKLKDKTSDGVLAPPALSQRKQVGFNNVVIDADGKVRRSLLYSWVDNKLHTSFSLHLALIYLKAEGIEPQAAKGTNYLQLGKTVFKPFESKDGGYVRTDDKGYQILGNFRKPSIGFRKISMRDVLENKIPQDWVRDRIVLIGSTASSLKDFFYTPYTSDLVKSAQPIPGVELQANFLGQILTAAQSGQGTIAVWSDSIEWLWILVWSWLGAILIWRSRSVASSILILFLAGTSLIACAYLAFLAYWWIPVIPPLLALVGSATVITAYIAQLKEELKRSKEFLQNVINAIPDPVFVKDKQHRWIVLNQAYCQFLGYPFNTLIEKTDYDFFPSHEADIFWQQDELVFQSAKPTENEERFTDAWGTTHLIATKRSLHTDAAGNVFLVGVIRDITERKRLEEDLKRTAAELVRYNTELKLSQDRLRHLAYHDSLTGLPNRKLFYEQLSQSLEWAAQNERLLALLFLDLDGFKQINDTQGHDMGDLLLQGVADRLTNCLRSSDTVSRLGGDEFTVILPIIKSVSDVTRVADKIIDAITQPFVLNGQTINVTISIGISLFPLNGDEMNALIKNADAAMYRAKQQGKNKYEFS</sequence>
<dbReference type="Pfam" id="PF08448">
    <property type="entry name" value="PAS_4"/>
    <property type="match status" value="1"/>
</dbReference>
<keyword evidence="1" id="KW-1133">Transmembrane helix</keyword>